<gene>
    <name evidence="1" type="ORF">ACFQ0V_13095</name>
</gene>
<name>A0ABW3H1S9_9BACL</name>
<dbReference type="RefSeq" id="WP_381014412.1">
    <property type="nucleotide sequence ID" value="NZ_JBHTJF010000045.1"/>
</dbReference>
<proteinExistence type="predicted"/>
<evidence type="ECO:0008006" key="3">
    <source>
        <dbReference type="Google" id="ProtNLM"/>
    </source>
</evidence>
<reference evidence="2" key="1">
    <citation type="journal article" date="2019" name="Int. J. Syst. Evol. Microbiol.">
        <title>The Global Catalogue of Microorganisms (GCM) 10K type strain sequencing project: providing services to taxonomists for standard genome sequencing and annotation.</title>
        <authorList>
            <consortium name="The Broad Institute Genomics Platform"/>
            <consortium name="The Broad Institute Genome Sequencing Center for Infectious Disease"/>
            <person name="Wu L."/>
            <person name="Ma J."/>
        </authorList>
    </citation>
    <scope>NUCLEOTIDE SEQUENCE [LARGE SCALE GENOMIC DNA]</scope>
    <source>
        <strain evidence="2">CCUG 63563</strain>
    </source>
</reference>
<protein>
    <recommendedName>
        <fullName evidence="3">Ribbon-helix-helix protein CopG domain-containing protein</fullName>
    </recommendedName>
</protein>
<evidence type="ECO:0000313" key="1">
    <source>
        <dbReference type="EMBL" id="MFD0944680.1"/>
    </source>
</evidence>
<evidence type="ECO:0000313" key="2">
    <source>
        <dbReference type="Proteomes" id="UP001596976"/>
    </source>
</evidence>
<keyword evidence="2" id="KW-1185">Reference proteome</keyword>
<dbReference type="Proteomes" id="UP001596976">
    <property type="component" value="Unassembled WGS sequence"/>
</dbReference>
<comment type="caution">
    <text evidence="1">The sequence shown here is derived from an EMBL/GenBank/DDBJ whole genome shotgun (WGS) entry which is preliminary data.</text>
</comment>
<sequence length="57" mass="6761">MKIQPPKKPQRKINMTVRIDPVDLDKLDQILKEENITRSHFIQSVIAQYINQNSKEE</sequence>
<accession>A0ABW3H1S9</accession>
<organism evidence="1 2">
    <name type="scientific">Savagea faecisuis</name>
    <dbReference type="NCBI Taxonomy" id="1274803"/>
    <lineage>
        <taxon>Bacteria</taxon>
        <taxon>Bacillati</taxon>
        <taxon>Bacillota</taxon>
        <taxon>Bacilli</taxon>
        <taxon>Bacillales</taxon>
        <taxon>Caryophanaceae</taxon>
        <taxon>Savagea</taxon>
    </lineage>
</organism>
<dbReference type="InterPro" id="IPR013321">
    <property type="entry name" value="Arc_rbn_hlx_hlx"/>
</dbReference>
<dbReference type="Gene3D" id="1.10.1220.10">
    <property type="entry name" value="Met repressor-like"/>
    <property type="match status" value="1"/>
</dbReference>
<dbReference type="EMBL" id="JBHTJF010000045">
    <property type="protein sequence ID" value="MFD0944680.1"/>
    <property type="molecule type" value="Genomic_DNA"/>
</dbReference>